<accession>A0A6H9YTT3</accession>
<evidence type="ECO:0000313" key="2">
    <source>
        <dbReference type="Proteomes" id="UP000468735"/>
    </source>
</evidence>
<protein>
    <submittedName>
        <fullName evidence="1">Uncharacterized protein</fullName>
    </submittedName>
</protein>
<name>A0A6H9YTT3_9ACTN</name>
<reference evidence="1 2" key="1">
    <citation type="submission" date="2019-09" db="EMBL/GenBank/DDBJ databases">
        <title>Actinomadura physcomitrii sp. nov., a novel actinomycete isolated from moss [Physcomitrium sphaericum (Ludw) Fuernr].</title>
        <authorList>
            <person name="Zhuang X."/>
            <person name="Liu C."/>
        </authorList>
    </citation>
    <scope>NUCLEOTIDE SEQUENCE [LARGE SCALE GENOMIC DNA]</scope>
    <source>
        <strain evidence="1 2">HMC1</strain>
    </source>
</reference>
<dbReference type="Proteomes" id="UP000468735">
    <property type="component" value="Unassembled WGS sequence"/>
</dbReference>
<evidence type="ECO:0000313" key="1">
    <source>
        <dbReference type="EMBL" id="KAB2346904.1"/>
    </source>
</evidence>
<sequence length="239" mass="26659">MNPPHTQRRPGRPMPGAVAATARLRVLGRTGAVVTTARLAAEARDRHDVDASLLYGQNCADTYGDIFGDPRQWFENHSQYLDQVGWEYLSGNAKWDRPAGPLEVDQIIRQRFAAIPGSAPQMHNLVDRALARLGQARTSGNPALARFGTAPSGARRGCFYLTHVDHQANGPVFHMVNFWYDTQEHVTNGLFHTIREATTVVSTSYGIRRLDRREYATQRQRVEQALAANAEQGLQDLQI</sequence>
<gene>
    <name evidence="1" type="ORF">F8566_22165</name>
</gene>
<keyword evidence="2" id="KW-1185">Reference proteome</keyword>
<comment type="caution">
    <text evidence="1">The sequence shown here is derived from an EMBL/GenBank/DDBJ whole genome shotgun (WGS) entry which is preliminary data.</text>
</comment>
<dbReference type="EMBL" id="WBMT01000010">
    <property type="protein sequence ID" value="KAB2346904.1"/>
    <property type="molecule type" value="Genomic_DNA"/>
</dbReference>
<dbReference type="OrthoDB" id="9821229at2"/>
<dbReference type="RefSeq" id="WP_151562800.1">
    <property type="nucleotide sequence ID" value="NZ_WBMT01000010.1"/>
</dbReference>
<organism evidence="1 2">
    <name type="scientific">Actinomadura rudentiformis</name>
    <dbReference type="NCBI Taxonomy" id="359158"/>
    <lineage>
        <taxon>Bacteria</taxon>
        <taxon>Bacillati</taxon>
        <taxon>Actinomycetota</taxon>
        <taxon>Actinomycetes</taxon>
        <taxon>Streptosporangiales</taxon>
        <taxon>Thermomonosporaceae</taxon>
        <taxon>Actinomadura</taxon>
    </lineage>
</organism>
<dbReference type="AlphaFoldDB" id="A0A6H9YTT3"/>
<proteinExistence type="predicted"/>